<accession>A0A1I1TZF9</accession>
<dbReference type="GO" id="GO:0003677">
    <property type="term" value="F:DNA binding"/>
    <property type="evidence" value="ECO:0007669"/>
    <property type="project" value="InterPro"/>
</dbReference>
<sequence length="1581" mass="175452">MAVETYMGMDGNAVLTVVEEISRETLEVYRTSRRRIEEDANSERRISQGGYHEHSLRELVQNGLDEMHETGDGRMTVILTDTHLYCANTGEPISPAGAETILRMGVSRKRGGQVGRFGVGVKAVLSVTDTPQFFSTTGSFGFDREWAAERITAVQPGVVEIPVLRIGRRLDEARERSDDPLLDALLKQGAATVVRLPLLPGSADRLGREIAKFTHEFPLFCPRVRDIHFEDRRHLPKTTLDIRAQRSGTHHELVVRRTGTPARASRWRVFTTTHVPSPDAHEHAGELHSRPEIEISWAVPEYERNERGILTVPGDRGWFWAYFPTTQRTTLSGYLNAPWKTSEDRGALYEDSPFNIELLQKAAGFVLDSLPRLAPAEDPGAYLALLPGRVKESPNNHDRLLVETLWRLAAEQPSLPDQDGVLRVPGEIRVHPSFGKDHQEFLRECLAIWSGYPGRPVDWVHPSVEATRDRHGKMEHILLAAHKTTARAKAWLEALVEDGTPAASIAAIRIAAAIVDRARRDTTLRELAEGVRTARIILTEKDGMVAPKATVFRRSVEDGLPDDQVYVAAAVAEAPGLPGLLDKLDIHEATAHGRFSSVLAQGFRGYTAESWARFWELCRAAGGRTVLPEVRKSVPDPAGTLHVKTVSGQFRPMNECLLPGPVVPDDGSRDAMIAVDLGFHTDDRPVLAELGLRDRPGTGCDPKEEPWFVEYRDALYDHYCSTLPDIASRPQRARMNLDGARTAGPLHLLPRLSEPGRAAFVAAMPDEGVVESWTLRFGNQGQPTQIVSPLRWLVRRHGLVKTGAGLLPIRDCVGPQLSAHAGMLPVARGVSGLKATKLGMPNTLDRVPQRMWDALLGRVGESEDDEFVGAAYALLLEAEAVIPAELPTRCRVGSEWTARPDGEIAVTADRAVYDSLVRERVPALLAPRQNDVDRMIEAWGMLPVDEVISKEIRHVPASEPKSLVDEFPPLRDVLGRGAESYQLVICSELEEITRTPNGTHAEQLESALRDERTVLLLDPGGPVETLVVADREFGWRLGRDGCRRVIEMHRQRLEDRALQDRLRAVRESESITDKLLLLIGEERLRQGLPEGLLESERQESGAEPTGQRIAELAYFAHDDAVLRHHAKDLAADLPDVPASFTGTTTAVRFVTDLGFPESFAGFRSPSLEPRLSVSGPIDFPALHDYQEKMASNLLAMLLEPTPQRRMLSLPTGAGKTRVTAEAVIRWIRRGGAKDGPVLWIAQTEELCEQAVQSWSFVWSKVGAETELTIDRLWASNEATPVSDGPQLVIATDAKLGVCLDKPEYAWLRAASLVIVDEAHLGISSRYTELLVSLDLTHRSTGRHLLGLTATPFRSSTEETRRLVQRFSSPGAPRLDEGVFEGEPYRELQKLEMLAQVEHRLLRGGTIRLNTEEQQRTAQMRMLPKSAEQRLADDHDRNGMLVQEIADVEPLGPVLLFATSVSHAKLMAAKLNSLGIRAASIDSATHAQERRNRIDAFRRGKVRVLTNYGVLTQGFDAPATRTVVVARPTYSPNTYQQMIGRGLRGPRNGGKPECLILNVKDNIDNYKENLAFTEFEYLWSQR</sequence>
<dbReference type="PANTHER" id="PTHR47962:SF7">
    <property type="entry name" value="MITOCHONDRIAL ATP-DEPENDENT HELICASE IRC3-RELATED"/>
    <property type="match status" value="1"/>
</dbReference>
<dbReference type="STRING" id="910347.SAMN05421773_12163"/>
<evidence type="ECO:0000259" key="1">
    <source>
        <dbReference type="PROSITE" id="PS51192"/>
    </source>
</evidence>
<dbReference type="GO" id="GO:0004386">
    <property type="term" value="F:helicase activity"/>
    <property type="evidence" value="ECO:0007669"/>
    <property type="project" value="UniProtKB-KW"/>
</dbReference>
<dbReference type="GO" id="GO:0016887">
    <property type="term" value="F:ATP hydrolysis activity"/>
    <property type="evidence" value="ECO:0007669"/>
    <property type="project" value="TreeGrafter"/>
</dbReference>
<name>A0A1I1TZF9_9ACTN</name>
<dbReference type="InterPro" id="IPR006935">
    <property type="entry name" value="Helicase/UvrB_N"/>
</dbReference>
<dbReference type="InterPro" id="IPR001650">
    <property type="entry name" value="Helicase_C-like"/>
</dbReference>
<evidence type="ECO:0000313" key="3">
    <source>
        <dbReference type="EMBL" id="SFD62748.1"/>
    </source>
</evidence>
<dbReference type="Pfam" id="PF04851">
    <property type="entry name" value="ResIII"/>
    <property type="match status" value="1"/>
</dbReference>
<dbReference type="Gene3D" id="3.40.50.300">
    <property type="entry name" value="P-loop containing nucleotide triphosphate hydrolases"/>
    <property type="match status" value="2"/>
</dbReference>
<dbReference type="InterPro" id="IPR036890">
    <property type="entry name" value="HATPase_C_sf"/>
</dbReference>
<dbReference type="RefSeq" id="WP_245834519.1">
    <property type="nucleotide sequence ID" value="NZ_FOLM01000021.1"/>
</dbReference>
<dbReference type="PANTHER" id="PTHR47962">
    <property type="entry name" value="ATP-DEPENDENT HELICASE LHR-RELATED-RELATED"/>
    <property type="match status" value="1"/>
</dbReference>
<gene>
    <name evidence="3" type="ORF">SAMN05421773_12163</name>
</gene>
<keyword evidence="4" id="KW-1185">Reference proteome</keyword>
<dbReference type="PROSITE" id="PS51192">
    <property type="entry name" value="HELICASE_ATP_BIND_1"/>
    <property type="match status" value="1"/>
</dbReference>
<keyword evidence="3" id="KW-0547">Nucleotide-binding</keyword>
<dbReference type="SUPFAM" id="SSF55874">
    <property type="entry name" value="ATPase domain of HSP90 chaperone/DNA topoisomerase II/histidine kinase"/>
    <property type="match status" value="1"/>
</dbReference>
<dbReference type="InterPro" id="IPR027417">
    <property type="entry name" value="P-loop_NTPase"/>
</dbReference>
<feature type="domain" description="Helicase C-terminal" evidence="2">
    <location>
        <begin position="1439"/>
        <end position="1581"/>
    </location>
</feature>
<dbReference type="SUPFAM" id="SSF52540">
    <property type="entry name" value="P-loop containing nucleoside triphosphate hydrolases"/>
    <property type="match status" value="1"/>
</dbReference>
<keyword evidence="3" id="KW-0378">Hydrolase</keyword>
<dbReference type="Proteomes" id="UP000199207">
    <property type="component" value="Unassembled WGS sequence"/>
</dbReference>
<dbReference type="GO" id="GO:0005524">
    <property type="term" value="F:ATP binding"/>
    <property type="evidence" value="ECO:0007669"/>
    <property type="project" value="InterPro"/>
</dbReference>
<evidence type="ECO:0000313" key="4">
    <source>
        <dbReference type="Proteomes" id="UP000199207"/>
    </source>
</evidence>
<dbReference type="NCBIfam" id="NF047352">
    <property type="entry name" value="P_loop_sacsin"/>
    <property type="match status" value="1"/>
</dbReference>
<organism evidence="3 4">
    <name type="scientific">Streptomyces aidingensis</name>
    <dbReference type="NCBI Taxonomy" id="910347"/>
    <lineage>
        <taxon>Bacteria</taxon>
        <taxon>Bacillati</taxon>
        <taxon>Actinomycetota</taxon>
        <taxon>Actinomycetes</taxon>
        <taxon>Kitasatosporales</taxon>
        <taxon>Streptomycetaceae</taxon>
        <taxon>Streptomyces</taxon>
    </lineage>
</organism>
<dbReference type="Pfam" id="PF00271">
    <property type="entry name" value="Helicase_C"/>
    <property type="match status" value="1"/>
</dbReference>
<feature type="domain" description="Helicase ATP-binding" evidence="1">
    <location>
        <begin position="1196"/>
        <end position="1369"/>
    </location>
</feature>
<dbReference type="InterPro" id="IPR052511">
    <property type="entry name" value="ATP-dep_Helicase"/>
</dbReference>
<reference evidence="3 4" key="1">
    <citation type="submission" date="2016-10" db="EMBL/GenBank/DDBJ databases">
        <authorList>
            <person name="de Groot N.N."/>
        </authorList>
    </citation>
    <scope>NUCLEOTIDE SEQUENCE [LARGE SCALE GENOMIC DNA]</scope>
    <source>
        <strain evidence="3 4">CGMCC 4.5739</strain>
    </source>
</reference>
<keyword evidence="3" id="KW-0347">Helicase</keyword>
<protein>
    <submittedName>
        <fullName evidence="3">Superfamily II DNA or RNA helicase</fullName>
    </submittedName>
</protein>
<evidence type="ECO:0000259" key="2">
    <source>
        <dbReference type="PROSITE" id="PS51194"/>
    </source>
</evidence>
<dbReference type="EMBL" id="FOLM01000021">
    <property type="protein sequence ID" value="SFD62748.1"/>
    <property type="molecule type" value="Genomic_DNA"/>
</dbReference>
<keyword evidence="3" id="KW-0067">ATP-binding</keyword>
<dbReference type="SMART" id="SM00490">
    <property type="entry name" value="HELICc"/>
    <property type="match status" value="1"/>
</dbReference>
<dbReference type="PROSITE" id="PS51194">
    <property type="entry name" value="HELICASE_CTER"/>
    <property type="match status" value="1"/>
</dbReference>
<proteinExistence type="predicted"/>
<dbReference type="InterPro" id="IPR014001">
    <property type="entry name" value="Helicase_ATP-bd"/>
</dbReference>
<dbReference type="SMART" id="SM00487">
    <property type="entry name" value="DEXDc"/>
    <property type="match status" value="1"/>
</dbReference>